<dbReference type="PANTHER" id="PTHR31776:SF0">
    <property type="entry name" value="ALPHA-L-ARABINOFURANOSIDASE 1"/>
    <property type="match status" value="1"/>
</dbReference>
<dbReference type="SUPFAM" id="SSF49785">
    <property type="entry name" value="Galactose-binding domain-like"/>
    <property type="match status" value="1"/>
</dbReference>
<dbReference type="InterPro" id="IPR055235">
    <property type="entry name" value="ASD1_cat"/>
</dbReference>
<organism evidence="8 9">
    <name type="scientific">Enterococcus lemanii</name>
    <dbReference type="NCBI Taxonomy" id="1159752"/>
    <lineage>
        <taxon>Bacteria</taxon>
        <taxon>Bacillati</taxon>
        <taxon>Bacillota</taxon>
        <taxon>Bacilli</taxon>
        <taxon>Lactobacillales</taxon>
        <taxon>Enterococcaceae</taxon>
        <taxon>Enterococcus</taxon>
    </lineage>
</organism>
<keyword evidence="6" id="KW-0325">Glycoprotein</keyword>
<dbReference type="RefSeq" id="WP_204652993.1">
    <property type="nucleotide sequence ID" value="NZ_JAFBFD010000004.1"/>
</dbReference>
<dbReference type="SMART" id="SM00813">
    <property type="entry name" value="Alpha-L-AF_C"/>
    <property type="match status" value="1"/>
</dbReference>
<reference evidence="9" key="1">
    <citation type="journal article" date="2019" name="Int. J. Syst. Evol. Microbiol.">
        <title>The Global Catalogue of Microorganisms (GCM) 10K type strain sequencing project: providing services to taxonomists for standard genome sequencing and annotation.</title>
        <authorList>
            <consortium name="The Broad Institute Genomics Platform"/>
            <consortium name="The Broad Institute Genome Sequencing Center for Infectious Disease"/>
            <person name="Wu L."/>
            <person name="Ma J."/>
        </authorList>
    </citation>
    <scope>NUCLEOTIDE SEQUENCE [LARGE SCALE GENOMIC DNA]</scope>
    <source>
        <strain evidence="9">CGMCC 1.19032</strain>
    </source>
</reference>
<evidence type="ECO:0000256" key="5">
    <source>
        <dbReference type="ARBA" id="ARBA00022801"/>
    </source>
</evidence>
<protein>
    <recommendedName>
        <fullName evidence="3">non-reducing end alpha-L-arabinofuranosidase</fullName>
        <ecNumber evidence="3">3.2.1.55</ecNumber>
    </recommendedName>
</protein>
<accession>A0ABV9MW48</accession>
<name>A0ABV9MW48_9ENTE</name>
<evidence type="ECO:0000256" key="6">
    <source>
        <dbReference type="ARBA" id="ARBA00023180"/>
    </source>
</evidence>
<feature type="domain" description="Alpha-L-arabinofuranosidase C-terminal" evidence="7">
    <location>
        <begin position="437"/>
        <end position="764"/>
    </location>
</feature>
<dbReference type="Pfam" id="PF06964">
    <property type="entry name" value="Alpha-L-AF_C"/>
    <property type="match status" value="1"/>
</dbReference>
<gene>
    <name evidence="8" type="ORF">ACFO5I_10810</name>
</gene>
<dbReference type="InterPro" id="IPR051563">
    <property type="entry name" value="Glycosyl_Hydrolase_51"/>
</dbReference>
<comment type="caution">
    <text evidence="8">The sequence shown here is derived from an EMBL/GenBank/DDBJ whole genome shotgun (WGS) entry which is preliminary data.</text>
</comment>
<evidence type="ECO:0000259" key="7">
    <source>
        <dbReference type="SMART" id="SM00813"/>
    </source>
</evidence>
<comment type="catalytic activity">
    <reaction evidence="1">
        <text>Hydrolysis of terminal non-reducing alpha-L-arabinofuranoside residues in alpha-L-arabinosides.</text>
        <dbReference type="EC" id="3.2.1.55"/>
    </reaction>
</comment>
<evidence type="ECO:0000313" key="8">
    <source>
        <dbReference type="EMBL" id="MFC4720212.1"/>
    </source>
</evidence>
<sequence length="778" mass="89089">MAKIKIQCDEKLMPLGDLYGLFFEDLNHAADGGLYAEMIQNRSFEFCELDHPTYHALYAWEDANGQPLSEKSTSLRVLSDDFLHVQNRNYLKVNRLEETIIRNRGYNQGLYLQSGEKYRLSFFAKPDLKEQQLILQLQNASGEVFTESVIPITEKSWRKYEVVVTMERTVTDGRLAIVFPPKTDLAIDMISVFPVNTFKNRENGCRKDLAEKLAAMKPKFMRFPGGCLVHDGSLNAEDHDSMYRWKKTLGPVETRPTRRNNWGYNQSLGLGFFEYFQLCEDLGAKPIPVLPAGWDPHHQRAVPIAELDEWLQDALDLIAFANGEADSTWGSVRAKMGHPEPFSLEYLAIGNEEVGPEFFERYTYFHEAIRQAYPEIKLINSAGPFSAGSEYDRGWESARTHQSDLVDEHYYASPEWFLANHTRYDSFDAQGPKVFLGEYAAKSNRWWSALAEASYMIGLERNADKVALACYAPLLANIDYVNWRPDLIWFNQETVYGSVNYDVQKLFMTNQGTHNVAFEMSDFPEAEIVDDTAMTGSFGFVGDHADIEVTSLTVTDEKTGQVTAYDVKTIGGSERQLLDTLQMEHYKITFHFTKTGGRVDKGFQLFFGQKDEKNYYSWSLGGWQNQDCLLSSHVNGCDSVLTQSIWQVQTNQAYLCELEVNHRQLTTTINGQVFNETKELPLVIQPLYVNTVYDEEKEVFILKIVNVREDQFHFNLDNSWDKINLTQLSAEITAENSLEHPEQVTVKKEEIPSSNQAFVVEPFSVLFLEFTPPKKNKK</sequence>
<comment type="similarity">
    <text evidence="2">Belongs to the glycosyl hydrolase 51 family.</text>
</comment>
<dbReference type="PANTHER" id="PTHR31776">
    <property type="entry name" value="ALPHA-L-ARABINOFURANOSIDASE 1"/>
    <property type="match status" value="1"/>
</dbReference>
<dbReference type="Gene3D" id="3.20.20.80">
    <property type="entry name" value="Glycosidases"/>
    <property type="match status" value="1"/>
</dbReference>
<dbReference type="Gene3D" id="2.60.120.260">
    <property type="entry name" value="Galactose-binding domain-like"/>
    <property type="match status" value="1"/>
</dbReference>
<keyword evidence="4" id="KW-0732">Signal</keyword>
<dbReference type="InterPro" id="IPR008979">
    <property type="entry name" value="Galactose-bd-like_sf"/>
</dbReference>
<evidence type="ECO:0000313" key="9">
    <source>
        <dbReference type="Proteomes" id="UP001595969"/>
    </source>
</evidence>
<evidence type="ECO:0000256" key="4">
    <source>
        <dbReference type="ARBA" id="ARBA00022729"/>
    </source>
</evidence>
<dbReference type="InterPro" id="IPR010720">
    <property type="entry name" value="Alpha-L-AF_C"/>
</dbReference>
<evidence type="ECO:0000256" key="2">
    <source>
        <dbReference type="ARBA" id="ARBA00007186"/>
    </source>
</evidence>
<proteinExistence type="inferred from homology"/>
<dbReference type="EMBL" id="JBHSGS010000061">
    <property type="protein sequence ID" value="MFC4720212.1"/>
    <property type="molecule type" value="Genomic_DNA"/>
</dbReference>
<dbReference type="InterPro" id="IPR017853">
    <property type="entry name" value="GH"/>
</dbReference>
<dbReference type="Proteomes" id="UP001595969">
    <property type="component" value="Unassembled WGS sequence"/>
</dbReference>
<evidence type="ECO:0000256" key="1">
    <source>
        <dbReference type="ARBA" id="ARBA00001462"/>
    </source>
</evidence>
<keyword evidence="5" id="KW-0378">Hydrolase</keyword>
<dbReference type="EC" id="3.2.1.55" evidence="3"/>
<dbReference type="Pfam" id="PF22848">
    <property type="entry name" value="ASD1_dom"/>
    <property type="match status" value="1"/>
</dbReference>
<dbReference type="Gene3D" id="2.60.120.560">
    <property type="entry name" value="Exo-inulinase, domain 1"/>
    <property type="match status" value="1"/>
</dbReference>
<keyword evidence="9" id="KW-1185">Reference proteome</keyword>
<evidence type="ECO:0000256" key="3">
    <source>
        <dbReference type="ARBA" id="ARBA00012670"/>
    </source>
</evidence>
<dbReference type="SUPFAM" id="SSF51445">
    <property type="entry name" value="(Trans)glycosidases"/>
    <property type="match status" value="1"/>
</dbReference>